<feature type="domain" description="Arginyl tRNA synthetase N-terminal" evidence="12">
    <location>
        <begin position="4"/>
        <end position="93"/>
    </location>
</feature>
<evidence type="ECO:0000256" key="7">
    <source>
        <dbReference type="ARBA" id="ARBA00023146"/>
    </source>
</evidence>
<sequence length="548" mass="58769">MTPADLAELLKNTAAAVLAAHDLDPAALPAAVTVERPRNPEHGDYATNLALQLGKKVGVNPRELAGWLATALAAADGIASADTAGPGFVNIRLDASAQGIIVANIVTAGQNYGHSSEFAHLNVNLEFVSANPTGPIHIGGTRWAAVGDALGRLLSTQGAAVTREYYFNDHGAQIDRFANSLIAAAKGEPAPEDGYAGAYITDIAAAVQAKAPDALNGPDAQERFREIGVDLMFTHIKESLHEFGTDFDVFTHEDSMHTSGRVEQAIERLRANDNIYEKDGATWLRTSAYGDDKDRVVIKSDGKPAYIAGDLAYYLDKRERGFNLCIYMLGADHHGYIARLKAAAAAFGDDPATVEVLIGQMVNLVRDGQPVKMSKRAGTVITLDDLVEAIGVDAARYSLIRSSVDTPIDIDLALWSSASNENPVYYVQYAHARLSALARNAAELGITADAPNLGLLSHEKEGALIRSLGEFPRVLKTAAALREPHRICRYLEDLAGDYHRFYDSCRVLPQGDEQPGELHTARLALCQATRQVVANGLAILGVSAPERM</sequence>
<organism evidence="13 14">
    <name type="scientific">[Mycobacterium] nativiensis</name>
    <dbReference type="NCBI Taxonomy" id="2855503"/>
    <lineage>
        <taxon>Bacteria</taxon>
        <taxon>Bacillati</taxon>
        <taxon>Actinomycetota</taxon>
        <taxon>Actinomycetes</taxon>
        <taxon>Mycobacteriales</taxon>
        <taxon>Mycobacteriaceae</taxon>
        <taxon>Mycolicibacter</taxon>
    </lineage>
</organism>
<dbReference type="HAMAP" id="MF_00123">
    <property type="entry name" value="Arg_tRNA_synth"/>
    <property type="match status" value="1"/>
</dbReference>
<dbReference type="SMART" id="SM00836">
    <property type="entry name" value="DALR_1"/>
    <property type="match status" value="1"/>
</dbReference>
<feature type="domain" description="DALR anticodon binding" evidence="11">
    <location>
        <begin position="427"/>
        <end position="548"/>
    </location>
</feature>
<dbReference type="InterPro" id="IPR005148">
    <property type="entry name" value="Arg-tRNA-synth_N"/>
</dbReference>
<accession>A0ABU5Y0U6</accession>
<evidence type="ECO:0000256" key="9">
    <source>
        <dbReference type="HAMAP-Rule" id="MF_00123"/>
    </source>
</evidence>
<dbReference type="Proteomes" id="UP001298593">
    <property type="component" value="Unassembled WGS sequence"/>
</dbReference>
<evidence type="ECO:0000256" key="10">
    <source>
        <dbReference type="RuleBase" id="RU363038"/>
    </source>
</evidence>
<comment type="subcellular location">
    <subcellularLocation>
        <location evidence="9">Cytoplasm</location>
    </subcellularLocation>
</comment>
<dbReference type="Pfam" id="PF05746">
    <property type="entry name" value="DALR_1"/>
    <property type="match status" value="1"/>
</dbReference>
<dbReference type="Gene3D" id="3.40.50.620">
    <property type="entry name" value="HUPs"/>
    <property type="match status" value="1"/>
</dbReference>
<gene>
    <name evidence="9 13" type="primary">argS</name>
    <name evidence="13" type="ORF">KV113_20240</name>
</gene>
<proteinExistence type="inferred from homology"/>
<dbReference type="InterPro" id="IPR014729">
    <property type="entry name" value="Rossmann-like_a/b/a_fold"/>
</dbReference>
<dbReference type="CDD" id="cd07956">
    <property type="entry name" value="Anticodon_Ia_Arg"/>
    <property type="match status" value="1"/>
</dbReference>
<dbReference type="InterPro" id="IPR035684">
    <property type="entry name" value="ArgRS_core"/>
</dbReference>
<evidence type="ECO:0000256" key="8">
    <source>
        <dbReference type="ARBA" id="ARBA00049339"/>
    </source>
</evidence>
<reference evidence="13 14" key="1">
    <citation type="submission" date="2023-12" db="EMBL/GenBank/DDBJ databases">
        <title>Description of new species of Mycobacterium terrae complex isolated from sewage at the Sao Paulo Zoological Park Foundation in Brazil.</title>
        <authorList>
            <person name="Romagnoli C.L."/>
            <person name="Conceicao E.C."/>
            <person name="Machado E."/>
            <person name="Barreto L.B.P.F."/>
            <person name="Sharma A."/>
            <person name="Silva N.M."/>
            <person name="Marques L.E."/>
            <person name="Juliana M.A."/>
            <person name="Lourenco M.C.S."/>
            <person name="Digiampietri L.A."/>
            <person name="Suffys P.N."/>
            <person name="Viana-Niero C."/>
        </authorList>
    </citation>
    <scope>NUCLEOTIDE SEQUENCE [LARGE SCALE GENOMIC DNA]</scope>
    <source>
        <strain evidence="13 14">MYC340</strain>
    </source>
</reference>
<feature type="short sequence motif" description="'HIGH' region" evidence="9">
    <location>
        <begin position="130"/>
        <end position="140"/>
    </location>
</feature>
<keyword evidence="5 9" id="KW-0067">ATP-binding</keyword>
<keyword evidence="6 9" id="KW-0648">Protein biosynthesis</keyword>
<evidence type="ECO:0000256" key="4">
    <source>
        <dbReference type="ARBA" id="ARBA00022741"/>
    </source>
</evidence>
<dbReference type="Gene3D" id="1.10.730.10">
    <property type="entry name" value="Isoleucyl-tRNA Synthetase, Domain 1"/>
    <property type="match status" value="1"/>
</dbReference>
<dbReference type="NCBIfam" id="TIGR00456">
    <property type="entry name" value="argS"/>
    <property type="match status" value="1"/>
</dbReference>
<dbReference type="CDD" id="cd00671">
    <property type="entry name" value="ArgRS_core"/>
    <property type="match status" value="1"/>
</dbReference>
<dbReference type="InterPro" id="IPR008909">
    <property type="entry name" value="DALR_anticod-bd"/>
</dbReference>
<comment type="subunit">
    <text evidence="9">Monomer.</text>
</comment>
<dbReference type="SUPFAM" id="SSF55190">
    <property type="entry name" value="Arginyl-tRNA synthetase (ArgRS), N-terminal 'additional' domain"/>
    <property type="match status" value="1"/>
</dbReference>
<dbReference type="PROSITE" id="PS00178">
    <property type="entry name" value="AA_TRNA_LIGASE_I"/>
    <property type="match status" value="1"/>
</dbReference>
<dbReference type="PRINTS" id="PR01038">
    <property type="entry name" value="TRNASYNTHARG"/>
</dbReference>
<evidence type="ECO:0000256" key="3">
    <source>
        <dbReference type="ARBA" id="ARBA00022598"/>
    </source>
</evidence>
<evidence type="ECO:0000256" key="6">
    <source>
        <dbReference type="ARBA" id="ARBA00022917"/>
    </source>
</evidence>
<dbReference type="RefSeq" id="WP_224975901.1">
    <property type="nucleotide sequence ID" value="NZ_JAYJJU010000023.1"/>
</dbReference>
<dbReference type="InterPro" id="IPR009080">
    <property type="entry name" value="tRNAsynth_Ia_anticodon-bd"/>
</dbReference>
<keyword evidence="7 9" id="KW-0030">Aminoacyl-tRNA synthetase</keyword>
<keyword evidence="4 9" id="KW-0547">Nucleotide-binding</keyword>
<dbReference type="InterPro" id="IPR001412">
    <property type="entry name" value="aa-tRNA-synth_I_CS"/>
</dbReference>
<dbReference type="Pfam" id="PF00750">
    <property type="entry name" value="tRNA-synt_1d"/>
    <property type="match status" value="1"/>
</dbReference>
<evidence type="ECO:0000256" key="5">
    <source>
        <dbReference type="ARBA" id="ARBA00022840"/>
    </source>
</evidence>
<evidence type="ECO:0000259" key="11">
    <source>
        <dbReference type="SMART" id="SM00836"/>
    </source>
</evidence>
<evidence type="ECO:0000313" key="13">
    <source>
        <dbReference type="EMBL" id="MEB3033871.1"/>
    </source>
</evidence>
<dbReference type="SUPFAM" id="SSF47323">
    <property type="entry name" value="Anticodon-binding domain of a subclass of class I aminoacyl-tRNA synthetases"/>
    <property type="match status" value="1"/>
</dbReference>
<evidence type="ECO:0000313" key="14">
    <source>
        <dbReference type="Proteomes" id="UP001298593"/>
    </source>
</evidence>
<dbReference type="EC" id="6.1.1.19" evidence="9"/>
<dbReference type="EMBL" id="JAYJJU010000023">
    <property type="protein sequence ID" value="MEB3033871.1"/>
    <property type="molecule type" value="Genomic_DNA"/>
</dbReference>
<protein>
    <recommendedName>
        <fullName evidence="9">Arginine--tRNA ligase</fullName>
        <ecNumber evidence="9">6.1.1.19</ecNumber>
    </recommendedName>
    <alternativeName>
        <fullName evidence="9">Arginyl-tRNA synthetase</fullName>
        <shortName evidence="9">ArgRS</shortName>
    </alternativeName>
</protein>
<evidence type="ECO:0000256" key="1">
    <source>
        <dbReference type="ARBA" id="ARBA00005594"/>
    </source>
</evidence>
<dbReference type="PANTHER" id="PTHR11956:SF5">
    <property type="entry name" value="ARGININE--TRNA LIGASE, CYTOPLASMIC"/>
    <property type="match status" value="1"/>
</dbReference>
<dbReference type="GO" id="GO:0004814">
    <property type="term" value="F:arginine-tRNA ligase activity"/>
    <property type="evidence" value="ECO:0007669"/>
    <property type="project" value="UniProtKB-EC"/>
</dbReference>
<dbReference type="SUPFAM" id="SSF52374">
    <property type="entry name" value="Nucleotidylyl transferase"/>
    <property type="match status" value="1"/>
</dbReference>
<dbReference type="PANTHER" id="PTHR11956">
    <property type="entry name" value="ARGINYL-TRNA SYNTHETASE"/>
    <property type="match status" value="1"/>
</dbReference>
<dbReference type="InterPro" id="IPR001278">
    <property type="entry name" value="Arg-tRNA-ligase"/>
</dbReference>
<comment type="caution">
    <text evidence="13">The sequence shown here is derived from an EMBL/GenBank/DDBJ whole genome shotgun (WGS) entry which is preliminary data.</text>
</comment>
<keyword evidence="14" id="KW-1185">Reference proteome</keyword>
<comment type="similarity">
    <text evidence="1 9 10">Belongs to the class-I aminoacyl-tRNA synthetase family.</text>
</comment>
<dbReference type="Pfam" id="PF03485">
    <property type="entry name" value="Arg_tRNA_synt_N"/>
    <property type="match status" value="1"/>
</dbReference>
<keyword evidence="2 9" id="KW-0963">Cytoplasm</keyword>
<evidence type="ECO:0000259" key="12">
    <source>
        <dbReference type="SMART" id="SM01016"/>
    </source>
</evidence>
<name>A0ABU5Y0U6_9MYCO</name>
<dbReference type="SMART" id="SM01016">
    <property type="entry name" value="Arg_tRNA_synt_N"/>
    <property type="match status" value="1"/>
</dbReference>
<dbReference type="InterPro" id="IPR036695">
    <property type="entry name" value="Arg-tRNA-synth_N_sf"/>
</dbReference>
<keyword evidence="3 9" id="KW-0436">Ligase</keyword>
<comment type="catalytic activity">
    <reaction evidence="8 9">
        <text>tRNA(Arg) + L-arginine + ATP = L-arginyl-tRNA(Arg) + AMP + diphosphate</text>
        <dbReference type="Rhea" id="RHEA:20301"/>
        <dbReference type="Rhea" id="RHEA-COMP:9658"/>
        <dbReference type="Rhea" id="RHEA-COMP:9673"/>
        <dbReference type="ChEBI" id="CHEBI:30616"/>
        <dbReference type="ChEBI" id="CHEBI:32682"/>
        <dbReference type="ChEBI" id="CHEBI:33019"/>
        <dbReference type="ChEBI" id="CHEBI:78442"/>
        <dbReference type="ChEBI" id="CHEBI:78513"/>
        <dbReference type="ChEBI" id="CHEBI:456215"/>
        <dbReference type="EC" id="6.1.1.19"/>
    </reaction>
</comment>
<dbReference type="Gene3D" id="3.30.1360.70">
    <property type="entry name" value="Arginyl tRNA synthetase N-terminal domain"/>
    <property type="match status" value="1"/>
</dbReference>
<evidence type="ECO:0000256" key="2">
    <source>
        <dbReference type="ARBA" id="ARBA00022490"/>
    </source>
</evidence>